<accession>A9B8I1</accession>
<reference evidence="1 2" key="1">
    <citation type="journal article" date="2011" name="Stand. Genomic Sci.">
        <title>Complete genome sequence of the filamentous gliding predatory bacterium Herpetosiphon aurantiacus type strain (114-95(T)).</title>
        <authorList>
            <person name="Kiss H."/>
            <person name="Nett M."/>
            <person name="Domin N."/>
            <person name="Martin K."/>
            <person name="Maresca J.A."/>
            <person name="Copeland A."/>
            <person name="Lapidus A."/>
            <person name="Lucas S."/>
            <person name="Berry K.W."/>
            <person name="Glavina Del Rio T."/>
            <person name="Dalin E."/>
            <person name="Tice H."/>
            <person name="Pitluck S."/>
            <person name="Richardson P."/>
            <person name="Bruce D."/>
            <person name="Goodwin L."/>
            <person name="Han C."/>
            <person name="Detter J.C."/>
            <person name="Schmutz J."/>
            <person name="Brettin T."/>
            <person name="Land M."/>
            <person name="Hauser L."/>
            <person name="Kyrpides N.C."/>
            <person name="Ivanova N."/>
            <person name="Goker M."/>
            <person name="Woyke T."/>
            <person name="Klenk H.P."/>
            <person name="Bryant D.A."/>
        </authorList>
    </citation>
    <scope>NUCLEOTIDE SEQUENCE [LARGE SCALE GENOMIC DNA]</scope>
    <source>
        <strain evidence="2">ATCC 23779 / DSM 785 / 114-95</strain>
        <plasmid evidence="1">pHAU01</plasmid>
    </source>
</reference>
<dbReference type="HOGENOM" id="CLU_126005_2_0_0"/>
<protein>
    <recommendedName>
        <fullName evidence="3">DUF433 domain-containing protein</fullName>
    </recommendedName>
</protein>
<dbReference type="Proteomes" id="UP000000787">
    <property type="component" value="Plasmid pHAU01"/>
</dbReference>
<dbReference type="InParanoid" id="A9B8I1"/>
<organism evidence="1 2">
    <name type="scientific">Herpetosiphon aurantiacus (strain ATCC 23779 / DSM 785 / 114-95)</name>
    <dbReference type="NCBI Taxonomy" id="316274"/>
    <lineage>
        <taxon>Bacteria</taxon>
        <taxon>Bacillati</taxon>
        <taxon>Chloroflexota</taxon>
        <taxon>Chloroflexia</taxon>
        <taxon>Herpetosiphonales</taxon>
        <taxon>Herpetosiphonaceae</taxon>
        <taxon>Herpetosiphon</taxon>
    </lineage>
</organism>
<dbReference type="EMBL" id="CP000876">
    <property type="protein sequence ID" value="ABX07645.1"/>
    <property type="molecule type" value="Genomic_DNA"/>
</dbReference>
<proteinExistence type="predicted"/>
<dbReference type="KEGG" id="hau:Haur_5015"/>
<keyword evidence="1" id="KW-0614">Plasmid</keyword>
<sequence length="74" mass="8069">MKASYQSRMTLEPGKRSGHPCIRGLRITVSDVLGYLAAGMTITEVLEDFPMLTHEDIVACLQYAADNQDAPSIA</sequence>
<dbReference type="AlphaFoldDB" id="A9B8I1"/>
<dbReference type="InterPro" id="IPR036388">
    <property type="entry name" value="WH-like_DNA-bd_sf"/>
</dbReference>
<dbReference type="Gene3D" id="1.10.10.10">
    <property type="entry name" value="Winged helix-like DNA-binding domain superfamily/Winged helix DNA-binding domain"/>
    <property type="match status" value="1"/>
</dbReference>
<dbReference type="PANTHER" id="PTHR34849">
    <property type="entry name" value="SSL5025 PROTEIN"/>
    <property type="match status" value="1"/>
</dbReference>
<evidence type="ECO:0000313" key="2">
    <source>
        <dbReference type="Proteomes" id="UP000000787"/>
    </source>
</evidence>
<dbReference type="Pfam" id="PF04255">
    <property type="entry name" value="DUF433"/>
    <property type="match status" value="1"/>
</dbReference>
<geneLocation type="plasmid" evidence="1 2">
    <name>pHAU01</name>
</geneLocation>
<evidence type="ECO:0000313" key="1">
    <source>
        <dbReference type="EMBL" id="ABX07645.1"/>
    </source>
</evidence>
<dbReference type="InterPro" id="IPR009057">
    <property type="entry name" value="Homeodomain-like_sf"/>
</dbReference>
<dbReference type="BioCyc" id="HAUR316274:GHYA-5078-MONOMER"/>
<evidence type="ECO:0008006" key="3">
    <source>
        <dbReference type="Google" id="ProtNLM"/>
    </source>
</evidence>
<dbReference type="InterPro" id="IPR007367">
    <property type="entry name" value="DUF433"/>
</dbReference>
<dbReference type="SUPFAM" id="SSF46689">
    <property type="entry name" value="Homeodomain-like"/>
    <property type="match status" value="1"/>
</dbReference>
<keyword evidence="2" id="KW-1185">Reference proteome</keyword>
<gene>
    <name evidence="1" type="ordered locus">Haur_5015</name>
</gene>
<name>A9B8I1_HERA2</name>
<dbReference type="PANTHER" id="PTHR34849:SF5">
    <property type="entry name" value="SSL2733 PROTEIN"/>
    <property type="match status" value="1"/>
</dbReference>